<proteinExistence type="inferred from homology"/>
<evidence type="ECO:0000259" key="4">
    <source>
        <dbReference type="Pfam" id="PF02902"/>
    </source>
</evidence>
<evidence type="ECO:0000313" key="6">
    <source>
        <dbReference type="Proteomes" id="UP001152523"/>
    </source>
</evidence>
<dbReference type="EMBL" id="CAMAPF010000995">
    <property type="protein sequence ID" value="CAH9136371.1"/>
    <property type="molecule type" value="Genomic_DNA"/>
</dbReference>
<dbReference type="GO" id="GO:0008234">
    <property type="term" value="F:cysteine-type peptidase activity"/>
    <property type="evidence" value="ECO:0007669"/>
    <property type="project" value="InterPro"/>
</dbReference>
<dbReference type="AlphaFoldDB" id="A0AAV0FLF9"/>
<comment type="caution">
    <text evidence="5">The sequence shown here is derived from an EMBL/GenBank/DDBJ whole genome shotgun (WGS) entry which is preliminary data.</text>
</comment>
<keyword evidence="3" id="KW-0378">Hydrolase</keyword>
<feature type="domain" description="Ubiquitin-like protease family profile" evidence="4">
    <location>
        <begin position="21"/>
        <end position="73"/>
    </location>
</feature>
<keyword evidence="6" id="KW-1185">Reference proteome</keyword>
<evidence type="ECO:0000256" key="3">
    <source>
        <dbReference type="ARBA" id="ARBA00022801"/>
    </source>
</evidence>
<keyword evidence="2" id="KW-0645">Protease</keyword>
<evidence type="ECO:0000313" key="5">
    <source>
        <dbReference type="EMBL" id="CAH9136371.1"/>
    </source>
</evidence>
<evidence type="ECO:0000256" key="2">
    <source>
        <dbReference type="ARBA" id="ARBA00022670"/>
    </source>
</evidence>
<dbReference type="Proteomes" id="UP001152523">
    <property type="component" value="Unassembled WGS sequence"/>
</dbReference>
<dbReference type="InterPro" id="IPR003653">
    <property type="entry name" value="Peptidase_C48_C"/>
</dbReference>
<evidence type="ECO:0000256" key="1">
    <source>
        <dbReference type="ARBA" id="ARBA00005234"/>
    </source>
</evidence>
<protein>
    <recommendedName>
        <fullName evidence="4">Ubiquitin-like protease family profile domain-containing protein</fullName>
    </recommendedName>
</protein>
<accession>A0AAV0FLF9</accession>
<sequence>MDYHQVYALMGEEPMGERFLEVEPVEECPQQDDGGNCGMYMLKIAEFLMIGMDMDAIYPEAIPFFRQKMATELILYSERRQCQKE</sequence>
<dbReference type="GO" id="GO:0006508">
    <property type="term" value="P:proteolysis"/>
    <property type="evidence" value="ECO:0007669"/>
    <property type="project" value="UniProtKB-KW"/>
</dbReference>
<dbReference type="InterPro" id="IPR038765">
    <property type="entry name" value="Papain-like_cys_pep_sf"/>
</dbReference>
<reference evidence="5" key="1">
    <citation type="submission" date="2022-07" db="EMBL/GenBank/DDBJ databases">
        <authorList>
            <person name="Macas J."/>
            <person name="Novak P."/>
            <person name="Neumann P."/>
        </authorList>
    </citation>
    <scope>NUCLEOTIDE SEQUENCE</scope>
</reference>
<dbReference type="Gene3D" id="3.40.395.10">
    <property type="entry name" value="Adenoviral Proteinase, Chain A"/>
    <property type="match status" value="1"/>
</dbReference>
<organism evidence="5 6">
    <name type="scientific">Cuscuta epithymum</name>
    <dbReference type="NCBI Taxonomy" id="186058"/>
    <lineage>
        <taxon>Eukaryota</taxon>
        <taxon>Viridiplantae</taxon>
        <taxon>Streptophyta</taxon>
        <taxon>Embryophyta</taxon>
        <taxon>Tracheophyta</taxon>
        <taxon>Spermatophyta</taxon>
        <taxon>Magnoliopsida</taxon>
        <taxon>eudicotyledons</taxon>
        <taxon>Gunneridae</taxon>
        <taxon>Pentapetalae</taxon>
        <taxon>asterids</taxon>
        <taxon>lamiids</taxon>
        <taxon>Solanales</taxon>
        <taxon>Convolvulaceae</taxon>
        <taxon>Cuscuteae</taxon>
        <taxon>Cuscuta</taxon>
        <taxon>Cuscuta subgen. Cuscuta</taxon>
    </lineage>
</organism>
<dbReference type="Pfam" id="PF02902">
    <property type="entry name" value="Peptidase_C48"/>
    <property type="match status" value="1"/>
</dbReference>
<comment type="similarity">
    <text evidence="1">Belongs to the peptidase C48 family.</text>
</comment>
<dbReference type="SUPFAM" id="SSF54001">
    <property type="entry name" value="Cysteine proteinases"/>
    <property type="match status" value="1"/>
</dbReference>
<gene>
    <name evidence="5" type="ORF">CEPIT_LOCUS35229</name>
</gene>
<name>A0AAV0FLF9_9ASTE</name>